<dbReference type="Gene3D" id="3.30.565.10">
    <property type="entry name" value="Histidine kinase-like ATPase, C-terminal domain"/>
    <property type="match status" value="1"/>
</dbReference>
<feature type="transmembrane region" description="Helical" evidence="9">
    <location>
        <begin position="154"/>
        <end position="173"/>
    </location>
</feature>
<dbReference type="EMBL" id="JAAHFQ010000013">
    <property type="protein sequence ID" value="NER26286.1"/>
    <property type="molecule type" value="Genomic_DNA"/>
</dbReference>
<evidence type="ECO:0000256" key="3">
    <source>
        <dbReference type="ARBA" id="ARBA00012438"/>
    </source>
</evidence>
<dbReference type="SMART" id="SM00065">
    <property type="entry name" value="GAF"/>
    <property type="match status" value="1"/>
</dbReference>
<feature type="domain" description="HAMP" evidence="11">
    <location>
        <begin position="174"/>
        <end position="226"/>
    </location>
</feature>
<dbReference type="InterPro" id="IPR005467">
    <property type="entry name" value="His_kinase_dom"/>
</dbReference>
<evidence type="ECO:0000256" key="1">
    <source>
        <dbReference type="ARBA" id="ARBA00000085"/>
    </source>
</evidence>
<dbReference type="InterPro" id="IPR036097">
    <property type="entry name" value="HisK_dim/P_sf"/>
</dbReference>
<name>A0A6B3MXX7_9CYAN</name>
<dbReference type="Pfam" id="PF00672">
    <property type="entry name" value="HAMP"/>
    <property type="match status" value="1"/>
</dbReference>
<dbReference type="InterPro" id="IPR003594">
    <property type="entry name" value="HATPase_dom"/>
</dbReference>
<evidence type="ECO:0000256" key="4">
    <source>
        <dbReference type="ARBA" id="ARBA00022553"/>
    </source>
</evidence>
<accession>A0A6B3MXX7</accession>
<dbReference type="SMART" id="SM00304">
    <property type="entry name" value="HAMP"/>
    <property type="match status" value="1"/>
</dbReference>
<keyword evidence="4" id="KW-0597">Phosphoprotein</keyword>
<reference evidence="12" key="1">
    <citation type="submission" date="2019-11" db="EMBL/GenBank/DDBJ databases">
        <title>Genomic insights into an expanded diversity of filamentous marine cyanobacteria reveals the extraordinary biosynthetic potential of Moorea and Okeania.</title>
        <authorList>
            <person name="Ferreira Leao T."/>
            <person name="Wang M."/>
            <person name="Moss N."/>
            <person name="Da Silva R."/>
            <person name="Sanders J."/>
            <person name="Nurk S."/>
            <person name="Gurevich A."/>
            <person name="Humphrey G."/>
            <person name="Reher R."/>
            <person name="Zhu Q."/>
            <person name="Belda-Ferre P."/>
            <person name="Glukhov E."/>
            <person name="Rex R."/>
            <person name="Dorrestein P.C."/>
            <person name="Knight R."/>
            <person name="Pevzner P."/>
            <person name="Gerwick W.H."/>
            <person name="Gerwick L."/>
        </authorList>
    </citation>
    <scope>NUCLEOTIDE SEQUENCE</scope>
    <source>
        <strain evidence="12">SIO1C4</strain>
    </source>
</reference>
<dbReference type="PANTHER" id="PTHR43065:SF50">
    <property type="entry name" value="HISTIDINE KINASE"/>
    <property type="match status" value="1"/>
</dbReference>
<dbReference type="SMART" id="SM00388">
    <property type="entry name" value="HisKA"/>
    <property type="match status" value="1"/>
</dbReference>
<dbReference type="PANTHER" id="PTHR43065">
    <property type="entry name" value="SENSOR HISTIDINE KINASE"/>
    <property type="match status" value="1"/>
</dbReference>
<feature type="coiled-coil region" evidence="8">
    <location>
        <begin position="410"/>
        <end position="447"/>
    </location>
</feature>
<dbReference type="PRINTS" id="PR00344">
    <property type="entry name" value="BCTRLSENSOR"/>
</dbReference>
<evidence type="ECO:0000259" key="10">
    <source>
        <dbReference type="PROSITE" id="PS50109"/>
    </source>
</evidence>
<dbReference type="Pfam" id="PF02518">
    <property type="entry name" value="HATPase_c"/>
    <property type="match status" value="1"/>
</dbReference>
<dbReference type="SUPFAM" id="SSF55781">
    <property type="entry name" value="GAF domain-like"/>
    <property type="match status" value="1"/>
</dbReference>
<keyword evidence="9" id="KW-1133">Transmembrane helix</keyword>
<dbReference type="InterPro" id="IPR029016">
    <property type="entry name" value="GAF-like_dom_sf"/>
</dbReference>
<dbReference type="InterPro" id="IPR004358">
    <property type="entry name" value="Sig_transdc_His_kin-like_C"/>
</dbReference>
<evidence type="ECO:0000256" key="9">
    <source>
        <dbReference type="SAM" id="Phobius"/>
    </source>
</evidence>
<dbReference type="InterPro" id="IPR003018">
    <property type="entry name" value="GAF"/>
</dbReference>
<dbReference type="SUPFAM" id="SSF55874">
    <property type="entry name" value="ATPase domain of HSP90 chaperone/DNA topoisomerase II/histidine kinase"/>
    <property type="match status" value="1"/>
</dbReference>
<gene>
    <name evidence="12" type="ORF">F6J89_01130</name>
</gene>
<evidence type="ECO:0000256" key="5">
    <source>
        <dbReference type="ARBA" id="ARBA00022679"/>
    </source>
</evidence>
<dbReference type="SUPFAM" id="SSF158472">
    <property type="entry name" value="HAMP domain-like"/>
    <property type="match status" value="1"/>
</dbReference>
<keyword evidence="7" id="KW-0902">Two-component regulatory system</keyword>
<dbReference type="PROSITE" id="PS50109">
    <property type="entry name" value="HIS_KIN"/>
    <property type="match status" value="1"/>
</dbReference>
<evidence type="ECO:0000259" key="11">
    <source>
        <dbReference type="PROSITE" id="PS50885"/>
    </source>
</evidence>
<evidence type="ECO:0000256" key="2">
    <source>
        <dbReference type="ARBA" id="ARBA00004370"/>
    </source>
</evidence>
<dbReference type="Gene3D" id="3.30.450.40">
    <property type="match status" value="1"/>
</dbReference>
<evidence type="ECO:0000256" key="7">
    <source>
        <dbReference type="ARBA" id="ARBA00023012"/>
    </source>
</evidence>
<dbReference type="SMART" id="SM00387">
    <property type="entry name" value="HATPase_c"/>
    <property type="match status" value="1"/>
</dbReference>
<proteinExistence type="predicted"/>
<evidence type="ECO:0000313" key="12">
    <source>
        <dbReference type="EMBL" id="NER26286.1"/>
    </source>
</evidence>
<protein>
    <recommendedName>
        <fullName evidence="3">histidine kinase</fullName>
        <ecNumber evidence="3">2.7.13.3</ecNumber>
    </recommendedName>
</protein>
<dbReference type="GO" id="GO:0000155">
    <property type="term" value="F:phosphorelay sensor kinase activity"/>
    <property type="evidence" value="ECO:0007669"/>
    <property type="project" value="InterPro"/>
</dbReference>
<comment type="subcellular location">
    <subcellularLocation>
        <location evidence="2">Membrane</location>
    </subcellularLocation>
</comment>
<dbReference type="Gene3D" id="6.10.340.10">
    <property type="match status" value="1"/>
</dbReference>
<dbReference type="SUPFAM" id="SSF47384">
    <property type="entry name" value="Homodimeric domain of signal transducing histidine kinase"/>
    <property type="match status" value="1"/>
</dbReference>
<dbReference type="EC" id="2.7.13.3" evidence="3"/>
<dbReference type="CDD" id="cd06225">
    <property type="entry name" value="HAMP"/>
    <property type="match status" value="1"/>
</dbReference>
<evidence type="ECO:0000256" key="6">
    <source>
        <dbReference type="ARBA" id="ARBA00022777"/>
    </source>
</evidence>
<keyword evidence="9" id="KW-0812">Transmembrane</keyword>
<keyword evidence="9" id="KW-0472">Membrane</keyword>
<organism evidence="12">
    <name type="scientific">Symploca sp. SIO1C4</name>
    <dbReference type="NCBI Taxonomy" id="2607765"/>
    <lineage>
        <taxon>Bacteria</taxon>
        <taxon>Bacillati</taxon>
        <taxon>Cyanobacteriota</taxon>
        <taxon>Cyanophyceae</taxon>
        <taxon>Coleofasciculales</taxon>
        <taxon>Coleofasciculaceae</taxon>
        <taxon>Symploca</taxon>
    </lineage>
</organism>
<keyword evidence="8" id="KW-0175">Coiled coil</keyword>
<sequence>MTGLVIFAVASVTILSLRREQQTFRQELEHQAEILLDTLAITASDPLYFLNIDFLEELMAGLSEDDVLVSGRIYEKEGRLVADAYGMNLLAYATKPDPFGQQLVQSTETVFQWQNKQLLAGKAVRVGRQSLGAVSVGLSTAPLQQKTATMRNQGILVALVAAIVGALLALLLNRSITRPLKQMTKATQRFAQGDLTQKLKISSNDEFAVLANAFNRMTTQLQTLIDNLEQRAEALHQSGVLLTQKVQQEALINELSKQIRNSLDLDTILETALQAIYSLLQIDQCQFLWYETQPNPVWNCVKEAKHPELPSSLGKYPVAENDLFGKQVLSLQLIRLSKTVEVNDSREQRCYFSYGNSALLALPIVTKSRRIGVVCCRQFSSPRDWQDSEVELLSAVCDQLAIAISQAELFQQVTSTAEMAQERASQLEQALQTLKSTQSQLIQSEKMASLGQFVAGVAHEINNPISFIYGNIAPAQEYASDFLHLLGLYQQHYPNPAPEIRQAAEEMSLEFLMQDFPKLLSSMKMGAERISEIVQSLRSFSYPDQAEMKLVDLHEGINNTLLILKNSLKANTDHPAIKVIKEYGKLPKVECYSGQMNQVFMNIIANAIDALDDYNQQRTPEHIELEPSTIHISTAFTDSETVLISIKDNGPGIPPELQKKIFNPFFTTKPVGKGTGLGMYISYQIVVERHRGQLRCNSLPSQGTEFVIEIPGYQD</sequence>
<dbReference type="Gene3D" id="1.10.287.130">
    <property type="match status" value="1"/>
</dbReference>
<dbReference type="PROSITE" id="PS50885">
    <property type="entry name" value="HAMP"/>
    <property type="match status" value="1"/>
</dbReference>
<dbReference type="AlphaFoldDB" id="A0A6B3MXX7"/>
<dbReference type="Pfam" id="PF01590">
    <property type="entry name" value="GAF"/>
    <property type="match status" value="1"/>
</dbReference>
<feature type="domain" description="Histidine kinase" evidence="10">
    <location>
        <begin position="456"/>
        <end position="714"/>
    </location>
</feature>
<dbReference type="CDD" id="cd00082">
    <property type="entry name" value="HisKA"/>
    <property type="match status" value="1"/>
</dbReference>
<dbReference type="InterPro" id="IPR003661">
    <property type="entry name" value="HisK_dim/P_dom"/>
</dbReference>
<keyword evidence="6" id="KW-0418">Kinase</keyword>
<dbReference type="InterPro" id="IPR003660">
    <property type="entry name" value="HAMP_dom"/>
</dbReference>
<keyword evidence="5" id="KW-0808">Transferase</keyword>
<comment type="catalytic activity">
    <reaction evidence="1">
        <text>ATP + protein L-histidine = ADP + protein N-phospho-L-histidine.</text>
        <dbReference type="EC" id="2.7.13.3"/>
    </reaction>
</comment>
<comment type="caution">
    <text evidence="12">The sequence shown here is derived from an EMBL/GenBank/DDBJ whole genome shotgun (WGS) entry which is preliminary data.</text>
</comment>
<dbReference type="InterPro" id="IPR036890">
    <property type="entry name" value="HATPase_C_sf"/>
</dbReference>
<evidence type="ECO:0000256" key="8">
    <source>
        <dbReference type="SAM" id="Coils"/>
    </source>
</evidence>
<dbReference type="GO" id="GO:0016020">
    <property type="term" value="C:membrane"/>
    <property type="evidence" value="ECO:0007669"/>
    <property type="project" value="UniProtKB-SubCell"/>
</dbReference>